<accession>A0ABP8K0N7</accession>
<dbReference type="InterPro" id="IPR036291">
    <property type="entry name" value="NAD(P)-bd_dom_sf"/>
</dbReference>
<organism evidence="4 5">
    <name type="scientific">Ornithinibacter aureus</name>
    <dbReference type="NCBI Taxonomy" id="622664"/>
    <lineage>
        <taxon>Bacteria</taxon>
        <taxon>Bacillati</taxon>
        <taxon>Actinomycetota</taxon>
        <taxon>Actinomycetes</taxon>
        <taxon>Micrococcales</taxon>
        <taxon>Intrasporangiaceae</taxon>
        <taxon>Ornithinibacter</taxon>
    </lineage>
</organism>
<dbReference type="InterPro" id="IPR001509">
    <property type="entry name" value="Epimerase_deHydtase"/>
</dbReference>
<dbReference type="Pfam" id="PF01370">
    <property type="entry name" value="Epimerase"/>
    <property type="match status" value="1"/>
</dbReference>
<dbReference type="EMBL" id="BAABFX010000033">
    <property type="protein sequence ID" value="GAA4398989.1"/>
    <property type="molecule type" value="Genomic_DNA"/>
</dbReference>
<dbReference type="SUPFAM" id="SSF51735">
    <property type="entry name" value="NAD(P)-binding Rossmann-fold domains"/>
    <property type="match status" value="1"/>
</dbReference>
<dbReference type="Proteomes" id="UP001500390">
    <property type="component" value="Unassembled WGS sequence"/>
</dbReference>
<evidence type="ECO:0000256" key="1">
    <source>
        <dbReference type="ARBA" id="ARBA00009353"/>
    </source>
</evidence>
<dbReference type="Pfam" id="PF08338">
    <property type="entry name" value="DUF1731"/>
    <property type="match status" value="1"/>
</dbReference>
<evidence type="ECO:0000259" key="3">
    <source>
        <dbReference type="Pfam" id="PF08338"/>
    </source>
</evidence>
<evidence type="ECO:0000313" key="5">
    <source>
        <dbReference type="Proteomes" id="UP001500390"/>
    </source>
</evidence>
<dbReference type="InterPro" id="IPR013549">
    <property type="entry name" value="DUF1731"/>
</dbReference>
<feature type="domain" description="NAD-dependent epimerase/dehydratase" evidence="2">
    <location>
        <begin position="4"/>
        <end position="213"/>
    </location>
</feature>
<dbReference type="InterPro" id="IPR010099">
    <property type="entry name" value="SDR39U1"/>
</dbReference>
<dbReference type="Gene3D" id="3.40.50.720">
    <property type="entry name" value="NAD(P)-binding Rossmann-like Domain"/>
    <property type="match status" value="1"/>
</dbReference>
<dbReference type="RefSeq" id="WP_246196765.1">
    <property type="nucleotide sequence ID" value="NZ_BAABFX010000033.1"/>
</dbReference>
<protein>
    <submittedName>
        <fullName evidence="4">TIGR01777 family oxidoreductase</fullName>
    </submittedName>
</protein>
<feature type="domain" description="DUF1731" evidence="3">
    <location>
        <begin position="248"/>
        <end position="294"/>
    </location>
</feature>
<evidence type="ECO:0000313" key="4">
    <source>
        <dbReference type="EMBL" id="GAA4398989.1"/>
    </source>
</evidence>
<sequence>MKRIAVTGSSGLIGTAVVAALRERGDDVVRFVRRPAQGRDEVQWDPTSRTLDPRALDGVDGIVHLAGAGVGDKRWSPAYKREILASRTDTTHALATAIAQVQHPVRFVSGSAVGYYGNRGDEPLTEASAPGEGFLTDVVLAWEASAAPAVDAGASVALARTGIVLARQGGAMERLLQLARFGLAGPLGSGKQYWPWITLDDEVGALLHLLDRDDITGPVNLSAPEPARQRDIVSAIGRALNRPTILPAPSPALRIVLGEFATEILGSQRIVGEVLAASGYEFTHPDLEGAARWLVS</sequence>
<name>A0ABP8K0N7_9MICO</name>
<comment type="caution">
    <text evidence="4">The sequence shown here is derived from an EMBL/GenBank/DDBJ whole genome shotgun (WGS) entry which is preliminary data.</text>
</comment>
<proteinExistence type="inferred from homology"/>
<comment type="similarity">
    <text evidence="1">Belongs to the NAD(P)-dependent epimerase/dehydratase family. SDR39U1 subfamily.</text>
</comment>
<evidence type="ECO:0000259" key="2">
    <source>
        <dbReference type="Pfam" id="PF01370"/>
    </source>
</evidence>
<dbReference type="NCBIfam" id="TIGR01777">
    <property type="entry name" value="yfcH"/>
    <property type="match status" value="1"/>
</dbReference>
<gene>
    <name evidence="4" type="ORF">GCM10023153_24490</name>
</gene>
<reference evidence="5" key="1">
    <citation type="journal article" date="2019" name="Int. J. Syst. Evol. Microbiol.">
        <title>The Global Catalogue of Microorganisms (GCM) 10K type strain sequencing project: providing services to taxonomists for standard genome sequencing and annotation.</title>
        <authorList>
            <consortium name="The Broad Institute Genomics Platform"/>
            <consortium name="The Broad Institute Genome Sequencing Center for Infectious Disease"/>
            <person name="Wu L."/>
            <person name="Ma J."/>
        </authorList>
    </citation>
    <scope>NUCLEOTIDE SEQUENCE [LARGE SCALE GENOMIC DNA]</scope>
    <source>
        <strain evidence="5">JCM 17738</strain>
    </source>
</reference>
<dbReference type="PANTHER" id="PTHR11092:SF0">
    <property type="entry name" value="EPIMERASE FAMILY PROTEIN SDR39U1"/>
    <property type="match status" value="1"/>
</dbReference>
<dbReference type="PANTHER" id="PTHR11092">
    <property type="entry name" value="SUGAR NUCLEOTIDE EPIMERASE RELATED"/>
    <property type="match status" value="1"/>
</dbReference>
<keyword evidence="5" id="KW-1185">Reference proteome</keyword>